<evidence type="ECO:0000256" key="1">
    <source>
        <dbReference type="SAM" id="MobiDB-lite"/>
    </source>
</evidence>
<keyword evidence="3" id="KW-1185">Reference proteome</keyword>
<evidence type="ECO:0000313" key="3">
    <source>
        <dbReference type="Proteomes" id="UP000828390"/>
    </source>
</evidence>
<dbReference type="EMBL" id="JAIWYP010000001">
    <property type="protein sequence ID" value="KAH3889612.1"/>
    <property type="molecule type" value="Genomic_DNA"/>
</dbReference>
<gene>
    <name evidence="2" type="ORF">DPMN_013671</name>
</gene>
<comment type="caution">
    <text evidence="2">The sequence shown here is derived from an EMBL/GenBank/DDBJ whole genome shotgun (WGS) entry which is preliminary data.</text>
</comment>
<proteinExistence type="predicted"/>
<sequence>MDRWQYGHYAGHFILFLNLKNWLLWQQIYIYKTSGISDNGGAGRGLILLDNSLVLATSDLELSKLDDKLIQILAWQRLQQLMPGKTSSTESERRRSGSINGLLTTPGTHPCKHKLSHIWENWA</sequence>
<protein>
    <submittedName>
        <fullName evidence="2">Uncharacterized protein</fullName>
    </submittedName>
</protein>
<organism evidence="2 3">
    <name type="scientific">Dreissena polymorpha</name>
    <name type="common">Zebra mussel</name>
    <name type="synonym">Mytilus polymorpha</name>
    <dbReference type="NCBI Taxonomy" id="45954"/>
    <lineage>
        <taxon>Eukaryota</taxon>
        <taxon>Metazoa</taxon>
        <taxon>Spiralia</taxon>
        <taxon>Lophotrochozoa</taxon>
        <taxon>Mollusca</taxon>
        <taxon>Bivalvia</taxon>
        <taxon>Autobranchia</taxon>
        <taxon>Heteroconchia</taxon>
        <taxon>Euheterodonta</taxon>
        <taxon>Imparidentia</taxon>
        <taxon>Neoheterodontei</taxon>
        <taxon>Myida</taxon>
        <taxon>Dreissenoidea</taxon>
        <taxon>Dreissenidae</taxon>
        <taxon>Dreissena</taxon>
    </lineage>
</organism>
<name>A0A9D4N4M6_DREPO</name>
<feature type="region of interest" description="Disordered" evidence="1">
    <location>
        <begin position="84"/>
        <end position="105"/>
    </location>
</feature>
<evidence type="ECO:0000313" key="2">
    <source>
        <dbReference type="EMBL" id="KAH3889612.1"/>
    </source>
</evidence>
<accession>A0A9D4N4M6</accession>
<dbReference type="Proteomes" id="UP000828390">
    <property type="component" value="Unassembled WGS sequence"/>
</dbReference>
<reference evidence="2" key="2">
    <citation type="submission" date="2020-11" db="EMBL/GenBank/DDBJ databases">
        <authorList>
            <person name="McCartney M.A."/>
            <person name="Auch B."/>
            <person name="Kono T."/>
            <person name="Mallez S."/>
            <person name="Becker A."/>
            <person name="Gohl D.M."/>
            <person name="Silverstein K.A.T."/>
            <person name="Koren S."/>
            <person name="Bechman K.B."/>
            <person name="Herman A."/>
            <person name="Abrahante J.E."/>
            <person name="Garbe J."/>
        </authorList>
    </citation>
    <scope>NUCLEOTIDE SEQUENCE</scope>
    <source>
        <strain evidence="2">Duluth1</strain>
        <tissue evidence="2">Whole animal</tissue>
    </source>
</reference>
<dbReference type="AlphaFoldDB" id="A0A9D4N4M6"/>
<reference evidence="2" key="1">
    <citation type="journal article" date="2019" name="bioRxiv">
        <title>The Genome of the Zebra Mussel, Dreissena polymorpha: A Resource for Invasive Species Research.</title>
        <authorList>
            <person name="McCartney M.A."/>
            <person name="Auch B."/>
            <person name="Kono T."/>
            <person name="Mallez S."/>
            <person name="Zhang Y."/>
            <person name="Obille A."/>
            <person name="Becker A."/>
            <person name="Abrahante J.E."/>
            <person name="Garbe J."/>
            <person name="Badalamenti J.P."/>
            <person name="Herman A."/>
            <person name="Mangelson H."/>
            <person name="Liachko I."/>
            <person name="Sullivan S."/>
            <person name="Sone E.D."/>
            <person name="Koren S."/>
            <person name="Silverstein K.A.T."/>
            <person name="Beckman K.B."/>
            <person name="Gohl D.M."/>
        </authorList>
    </citation>
    <scope>NUCLEOTIDE SEQUENCE</scope>
    <source>
        <strain evidence="2">Duluth1</strain>
        <tissue evidence="2">Whole animal</tissue>
    </source>
</reference>